<comment type="function">
    <text evidence="11">Scaffold protein that connects plasma membrane proteins with members of the ezrin/moesin/radixin family and thereby helps to link them to the actin cytoskeleton and to regulate their surface expression.</text>
</comment>
<dbReference type="EMBL" id="AFYH01091842">
    <property type="status" value="NOT_ANNOTATED_CDS"/>
    <property type="molecule type" value="Genomic_DNA"/>
</dbReference>
<sequence length="346" mass="37967">MASNADSLRPRVCALEKGPKGYGFHLHGEKGKTGQFIRLVEEGSAAENSGLRAGDRLVEVNEENVENDNHQQVVSRIRSLESGVKLLVVDRETDELLRSRGLQCRAEFVNGLPGGEVPQEEEPKAEESPENVEQQSEGDEKGIESIQKEHRPRLCQMKKGANGYGFNLHSEKSKPGQYIRAVDPDSPAESAGLLPQDRIIEVNGICVEGKLHSDVVANIKTGGDETKLLVVDPETDDFFRRCQVIPSEAHLSGPLPEPVVNGEVEEKMNGKVTKESGPTNPTPEETSIPTTPTALTRETQEEEKDDASDPGLNLNISLAAAKERAHQKRKAPQMDWSKKNEVFSNL</sequence>
<accession>H3B473</accession>
<dbReference type="EMBL" id="AFYH01091838">
    <property type="status" value="NOT_ANNOTATED_CDS"/>
    <property type="molecule type" value="Genomic_DNA"/>
</dbReference>
<organism evidence="14 15">
    <name type="scientific">Latimeria chalumnae</name>
    <name type="common">Coelacanth</name>
    <dbReference type="NCBI Taxonomy" id="7897"/>
    <lineage>
        <taxon>Eukaryota</taxon>
        <taxon>Metazoa</taxon>
        <taxon>Chordata</taxon>
        <taxon>Craniata</taxon>
        <taxon>Vertebrata</taxon>
        <taxon>Euteleostomi</taxon>
        <taxon>Coelacanthiformes</taxon>
        <taxon>Coelacanthidae</taxon>
        <taxon>Latimeria</taxon>
    </lineage>
</organism>
<dbReference type="PANTHER" id="PTHR14191:SF7">
    <property type="entry name" value="NA(+)_H(+) EXCHANGE REGULATORY COFACTOR NHE-RF1"/>
    <property type="match status" value="1"/>
</dbReference>
<dbReference type="InterPro" id="IPR017300">
    <property type="entry name" value="NHERF-1/NHERF-2"/>
</dbReference>
<dbReference type="InterPro" id="IPR041489">
    <property type="entry name" value="PDZ_6"/>
</dbReference>
<dbReference type="Pfam" id="PF09007">
    <property type="entry name" value="EBP50_C"/>
    <property type="match status" value="1"/>
</dbReference>
<keyword evidence="6" id="KW-1003">Cell membrane</keyword>
<keyword evidence="7" id="KW-0879">Wnt signaling pathway</keyword>
<evidence type="ECO:0000256" key="9">
    <source>
        <dbReference type="ARBA" id="ARBA00023136"/>
    </source>
</evidence>
<evidence type="ECO:0000256" key="3">
    <source>
        <dbReference type="ARBA" id="ARBA00004236"/>
    </source>
</evidence>
<evidence type="ECO:0000256" key="10">
    <source>
        <dbReference type="ARBA" id="ARBA00023273"/>
    </source>
</evidence>
<evidence type="ECO:0000256" key="6">
    <source>
        <dbReference type="ARBA" id="ARBA00022475"/>
    </source>
</evidence>
<reference evidence="14" key="2">
    <citation type="submission" date="2025-08" db="UniProtKB">
        <authorList>
            <consortium name="Ensembl"/>
        </authorList>
    </citation>
    <scope>IDENTIFICATION</scope>
</reference>
<dbReference type="Proteomes" id="UP000008672">
    <property type="component" value="Unassembled WGS sequence"/>
</dbReference>
<dbReference type="FunFam" id="2.30.42.10:FF:000068">
    <property type="entry name" value="Na(+)/H(+) exchange regulatory cofactor NHE-RF"/>
    <property type="match status" value="2"/>
</dbReference>
<dbReference type="GO" id="GO:0016055">
    <property type="term" value="P:Wnt signaling pathway"/>
    <property type="evidence" value="ECO:0007669"/>
    <property type="project" value="UniProtKB-KW"/>
</dbReference>
<dbReference type="EMBL" id="AFYH01091839">
    <property type="status" value="NOT_ANNOTATED_CDS"/>
    <property type="molecule type" value="Genomic_DNA"/>
</dbReference>
<dbReference type="GO" id="GO:0016324">
    <property type="term" value="C:apical plasma membrane"/>
    <property type="evidence" value="ECO:0007669"/>
    <property type="project" value="TreeGrafter"/>
</dbReference>
<evidence type="ECO:0000256" key="5">
    <source>
        <dbReference type="ARBA" id="ARBA00004486"/>
    </source>
</evidence>
<evidence type="ECO:0000256" key="1">
    <source>
        <dbReference type="ARBA" id="ARBA00004105"/>
    </source>
</evidence>
<dbReference type="EMBL" id="AFYH01091837">
    <property type="status" value="NOT_ANNOTATED_CDS"/>
    <property type="molecule type" value="Genomic_DNA"/>
</dbReference>
<dbReference type="PIRSF" id="PIRSF037866">
    <property type="entry name" value="EBP50"/>
    <property type="match status" value="1"/>
</dbReference>
<feature type="compositionally biased region" description="Basic and acidic residues" evidence="12">
    <location>
        <begin position="336"/>
        <end position="346"/>
    </location>
</feature>
<dbReference type="SMART" id="SM00228">
    <property type="entry name" value="PDZ"/>
    <property type="match status" value="2"/>
</dbReference>
<dbReference type="InterPro" id="IPR001478">
    <property type="entry name" value="PDZ"/>
</dbReference>
<dbReference type="PROSITE" id="PS50106">
    <property type="entry name" value="PDZ"/>
    <property type="match status" value="2"/>
</dbReference>
<dbReference type="EMBL" id="AFYH01091845">
    <property type="status" value="NOT_ANNOTATED_CDS"/>
    <property type="molecule type" value="Genomic_DNA"/>
</dbReference>
<dbReference type="EMBL" id="AFYH01091843">
    <property type="status" value="NOT_ANNOTATED_CDS"/>
    <property type="molecule type" value="Genomic_DNA"/>
</dbReference>
<dbReference type="Gene3D" id="2.30.42.10">
    <property type="match status" value="2"/>
</dbReference>
<dbReference type="PANTHER" id="PTHR14191">
    <property type="entry name" value="PDZ DOMAIN CONTAINING PROTEIN"/>
    <property type="match status" value="1"/>
</dbReference>
<evidence type="ECO:0000313" key="15">
    <source>
        <dbReference type="Proteomes" id="UP000008672"/>
    </source>
</evidence>
<name>H3B473_LATCH</name>
<feature type="region of interest" description="Disordered" evidence="12">
    <location>
        <begin position="110"/>
        <end position="143"/>
    </location>
</feature>
<dbReference type="HOGENOM" id="CLU_038627_1_0_1"/>
<dbReference type="InterPro" id="IPR051067">
    <property type="entry name" value="NHER"/>
</dbReference>
<evidence type="ECO:0000256" key="12">
    <source>
        <dbReference type="SAM" id="MobiDB-lite"/>
    </source>
</evidence>
<evidence type="ECO:0000259" key="13">
    <source>
        <dbReference type="PROSITE" id="PS50106"/>
    </source>
</evidence>
<keyword evidence="8" id="KW-0677">Repeat</keyword>
<dbReference type="Bgee" id="ENSLACG00000014704">
    <property type="expression patterns" value="Expressed in muscle tissue and 6 other cell types or tissues"/>
</dbReference>
<dbReference type="GO" id="GO:0005902">
    <property type="term" value="C:microvillus"/>
    <property type="evidence" value="ECO:0007669"/>
    <property type="project" value="UniProtKB-SubCell"/>
</dbReference>
<evidence type="ECO:0000256" key="11">
    <source>
        <dbReference type="PIRNR" id="PIRNR037866"/>
    </source>
</evidence>
<keyword evidence="10" id="KW-0966">Cell projection</keyword>
<dbReference type="GO" id="GO:0001726">
    <property type="term" value="C:ruffle"/>
    <property type="evidence" value="ECO:0007669"/>
    <property type="project" value="UniProtKB-SubCell"/>
</dbReference>
<feature type="region of interest" description="Disordered" evidence="12">
    <location>
        <begin position="270"/>
        <end position="346"/>
    </location>
</feature>
<dbReference type="InterPro" id="IPR036034">
    <property type="entry name" value="PDZ_sf"/>
</dbReference>
<dbReference type="GO" id="GO:0012505">
    <property type="term" value="C:endomembrane system"/>
    <property type="evidence" value="ECO:0007669"/>
    <property type="project" value="UniProtKB-SubCell"/>
</dbReference>
<dbReference type="Pfam" id="PF17820">
    <property type="entry name" value="PDZ_6"/>
    <property type="match status" value="1"/>
</dbReference>
<dbReference type="GO" id="GO:0030175">
    <property type="term" value="C:filopodium"/>
    <property type="evidence" value="ECO:0007669"/>
    <property type="project" value="UniProtKB-SubCell"/>
</dbReference>
<dbReference type="GeneTree" id="ENSGT00950000182849"/>
<evidence type="ECO:0000313" key="14">
    <source>
        <dbReference type="Ensembl" id="ENSLACP00000016694.2"/>
    </source>
</evidence>
<gene>
    <name evidence="14" type="primary">NHERF1</name>
</gene>
<dbReference type="Pfam" id="PF00595">
    <property type="entry name" value="PDZ"/>
    <property type="match status" value="1"/>
</dbReference>
<dbReference type="SUPFAM" id="SSF50156">
    <property type="entry name" value="PDZ domain-like"/>
    <property type="match status" value="2"/>
</dbReference>
<feature type="domain" description="PDZ" evidence="13">
    <location>
        <begin position="12"/>
        <end position="92"/>
    </location>
</feature>
<feature type="domain" description="PDZ" evidence="13">
    <location>
        <begin position="154"/>
        <end position="234"/>
    </location>
</feature>
<dbReference type="InterPro" id="IPR015098">
    <property type="entry name" value="EBP50_C"/>
</dbReference>
<proteinExistence type="predicted"/>
<reference evidence="15" key="1">
    <citation type="submission" date="2011-08" db="EMBL/GenBank/DDBJ databases">
        <title>The draft genome of Latimeria chalumnae.</title>
        <authorList>
            <person name="Di Palma F."/>
            <person name="Alfoldi J."/>
            <person name="Johnson J."/>
            <person name="Berlin A."/>
            <person name="Gnerre S."/>
            <person name="Jaffe D."/>
            <person name="MacCallum I."/>
            <person name="Young S."/>
            <person name="Walker B.J."/>
            <person name="Lander E."/>
            <person name="Lindblad-Toh K."/>
        </authorList>
    </citation>
    <scope>NUCLEOTIDE SEQUENCE [LARGE SCALE GENOMIC DNA]</scope>
    <source>
        <strain evidence="15">Wild caught</strain>
    </source>
</reference>
<evidence type="ECO:0000256" key="7">
    <source>
        <dbReference type="ARBA" id="ARBA00022687"/>
    </source>
</evidence>
<dbReference type="EMBL" id="AFYH01091836">
    <property type="status" value="NOT_ANNOTATED_CDS"/>
    <property type="molecule type" value="Genomic_DNA"/>
</dbReference>
<dbReference type="OrthoDB" id="10007415at2759"/>
<evidence type="ECO:0000256" key="8">
    <source>
        <dbReference type="ARBA" id="ARBA00022737"/>
    </source>
</evidence>
<dbReference type="Ensembl" id="ENSLACT00000016809.2">
    <property type="protein sequence ID" value="ENSLACP00000016694.2"/>
    <property type="gene ID" value="ENSLACG00000014704.2"/>
</dbReference>
<evidence type="ECO:0000256" key="4">
    <source>
        <dbReference type="ARBA" id="ARBA00004466"/>
    </source>
</evidence>
<dbReference type="GO" id="GO:0043495">
    <property type="term" value="F:protein-membrane adaptor activity"/>
    <property type="evidence" value="ECO:0007669"/>
    <property type="project" value="TreeGrafter"/>
</dbReference>
<feature type="compositionally biased region" description="Low complexity" evidence="12">
    <location>
        <begin position="278"/>
        <end position="293"/>
    </location>
</feature>
<reference evidence="14" key="3">
    <citation type="submission" date="2025-09" db="UniProtKB">
        <authorList>
            <consortium name="Ensembl"/>
        </authorList>
    </citation>
    <scope>IDENTIFICATION</scope>
</reference>
<dbReference type="EMBL" id="AFYH01091844">
    <property type="status" value="NOT_ANNOTATED_CDS"/>
    <property type="molecule type" value="Genomic_DNA"/>
</dbReference>
<protein>
    <recommendedName>
        <fullName evidence="11">Na(+)/H(+) exchange regulatory cofactor NHE-RF</fullName>
    </recommendedName>
</protein>
<comment type="subcellular location">
    <subcellularLocation>
        <location evidence="3">Cell membrane</location>
    </subcellularLocation>
    <subcellularLocation>
        <location evidence="5">Cell projection</location>
        <location evidence="5">Filopodium</location>
    </subcellularLocation>
    <subcellularLocation>
        <location evidence="1">Cell projection</location>
        <location evidence="1">Microvillus</location>
    </subcellularLocation>
    <subcellularLocation>
        <location evidence="4">Cell projection</location>
        <location evidence="4">Ruffle</location>
    </subcellularLocation>
    <subcellularLocation>
        <location evidence="2 11">Endomembrane system</location>
        <topology evidence="2 11">Peripheral membrane protein</topology>
    </subcellularLocation>
</comment>
<evidence type="ECO:0000256" key="2">
    <source>
        <dbReference type="ARBA" id="ARBA00004184"/>
    </source>
</evidence>
<dbReference type="GO" id="GO:0005102">
    <property type="term" value="F:signaling receptor binding"/>
    <property type="evidence" value="ECO:0007669"/>
    <property type="project" value="TreeGrafter"/>
</dbReference>
<dbReference type="EMBL" id="AFYH01091841">
    <property type="status" value="NOT_ANNOTATED_CDS"/>
    <property type="molecule type" value="Genomic_DNA"/>
</dbReference>
<keyword evidence="9 11" id="KW-0472">Membrane</keyword>
<dbReference type="AlphaFoldDB" id="H3B473"/>
<dbReference type="GO" id="GO:0072659">
    <property type="term" value="P:protein localization to plasma membrane"/>
    <property type="evidence" value="ECO:0007669"/>
    <property type="project" value="TreeGrafter"/>
</dbReference>
<dbReference type="EMBL" id="AFYH01091840">
    <property type="status" value="NOT_ANNOTATED_CDS"/>
    <property type="molecule type" value="Genomic_DNA"/>
</dbReference>
<dbReference type="KEGG" id="lcm:102362773"/>
<keyword evidence="15" id="KW-1185">Reference proteome</keyword>
<dbReference type="CDD" id="cd06768">
    <property type="entry name" value="PDZ_NHERF-like"/>
    <property type="match status" value="2"/>
</dbReference>